<evidence type="ECO:0000256" key="9">
    <source>
        <dbReference type="ARBA" id="ARBA00048540"/>
    </source>
</evidence>
<dbReference type="Pfam" id="PF02424">
    <property type="entry name" value="ApbE"/>
    <property type="match status" value="1"/>
</dbReference>
<keyword evidence="3 10" id="KW-0285">Flavoprotein</keyword>
<organism evidence="12 13">
    <name type="scientific">Candidatus Allocopromorpha excrementavium</name>
    <dbReference type="NCBI Taxonomy" id="2840741"/>
    <lineage>
        <taxon>Bacteria</taxon>
        <taxon>Bacillati</taxon>
        <taxon>Bacillota</taxon>
        <taxon>Clostridia</taxon>
        <taxon>Eubacteriales</taxon>
        <taxon>Eubacteriaceae</taxon>
        <taxon>Eubacteriaceae incertae sedis</taxon>
        <taxon>Candidatus Allocopromorpha</taxon>
    </lineage>
</organism>
<dbReference type="GO" id="GO:0046872">
    <property type="term" value="F:metal ion binding"/>
    <property type="evidence" value="ECO:0007669"/>
    <property type="project" value="UniProtKB-UniRule"/>
</dbReference>
<dbReference type="SUPFAM" id="SSF143631">
    <property type="entry name" value="ApbE-like"/>
    <property type="match status" value="1"/>
</dbReference>
<evidence type="ECO:0000256" key="5">
    <source>
        <dbReference type="ARBA" id="ARBA00022723"/>
    </source>
</evidence>
<dbReference type="EC" id="2.7.1.180" evidence="1 10"/>
<keyword evidence="6 10" id="KW-0274">FAD</keyword>
<dbReference type="Proteomes" id="UP000824159">
    <property type="component" value="Unassembled WGS sequence"/>
</dbReference>
<feature type="binding site" evidence="11">
    <location>
        <position position="302"/>
    </location>
    <ligand>
        <name>Mg(2+)</name>
        <dbReference type="ChEBI" id="CHEBI:18420"/>
    </ligand>
</feature>
<evidence type="ECO:0000256" key="4">
    <source>
        <dbReference type="ARBA" id="ARBA00022679"/>
    </source>
</evidence>
<dbReference type="GO" id="GO:0016740">
    <property type="term" value="F:transferase activity"/>
    <property type="evidence" value="ECO:0007669"/>
    <property type="project" value="UniProtKB-UniRule"/>
</dbReference>
<proteinExistence type="inferred from homology"/>
<evidence type="ECO:0000256" key="10">
    <source>
        <dbReference type="PIRNR" id="PIRNR006268"/>
    </source>
</evidence>
<evidence type="ECO:0000256" key="7">
    <source>
        <dbReference type="ARBA" id="ARBA00022842"/>
    </source>
</evidence>
<reference evidence="12" key="1">
    <citation type="submission" date="2020-10" db="EMBL/GenBank/DDBJ databases">
        <authorList>
            <person name="Gilroy R."/>
        </authorList>
    </citation>
    <scope>NUCLEOTIDE SEQUENCE</scope>
    <source>
        <strain evidence="12">CHK176-22527</strain>
    </source>
</reference>
<accession>A0A9D1KVI6</accession>
<comment type="similarity">
    <text evidence="10">Belongs to the ApbE family.</text>
</comment>
<feature type="binding site" evidence="11">
    <location>
        <position position="182"/>
    </location>
    <ligand>
        <name>Mg(2+)</name>
        <dbReference type="ChEBI" id="CHEBI:18420"/>
    </ligand>
</feature>
<name>A0A9D1KVI6_9FIRM</name>
<dbReference type="InterPro" id="IPR024932">
    <property type="entry name" value="ApbE"/>
</dbReference>
<evidence type="ECO:0000256" key="2">
    <source>
        <dbReference type="ARBA" id="ARBA00016337"/>
    </source>
</evidence>
<comment type="caution">
    <text evidence="12">The sequence shown here is derived from an EMBL/GenBank/DDBJ whole genome shotgun (WGS) entry which is preliminary data.</text>
</comment>
<gene>
    <name evidence="12" type="ORF">IAD12_02595</name>
</gene>
<evidence type="ECO:0000256" key="3">
    <source>
        <dbReference type="ARBA" id="ARBA00022630"/>
    </source>
</evidence>
<evidence type="ECO:0000313" key="13">
    <source>
        <dbReference type="Proteomes" id="UP000824159"/>
    </source>
</evidence>
<evidence type="ECO:0000256" key="1">
    <source>
        <dbReference type="ARBA" id="ARBA00011955"/>
    </source>
</evidence>
<dbReference type="InterPro" id="IPR003374">
    <property type="entry name" value="ApbE-like_sf"/>
</dbReference>
<evidence type="ECO:0000256" key="8">
    <source>
        <dbReference type="ARBA" id="ARBA00031306"/>
    </source>
</evidence>
<protein>
    <recommendedName>
        <fullName evidence="2 10">FAD:protein FMN transferase</fullName>
        <ecNumber evidence="1 10">2.7.1.180</ecNumber>
    </recommendedName>
    <alternativeName>
        <fullName evidence="8 10">Flavin transferase</fullName>
    </alternativeName>
</protein>
<dbReference type="Gene3D" id="3.10.520.10">
    <property type="entry name" value="ApbE-like domains"/>
    <property type="match status" value="1"/>
</dbReference>
<dbReference type="EMBL" id="DVLX01000027">
    <property type="protein sequence ID" value="HIT99125.1"/>
    <property type="molecule type" value="Genomic_DNA"/>
</dbReference>
<dbReference type="PANTHER" id="PTHR30040:SF2">
    <property type="entry name" value="FAD:PROTEIN FMN TRANSFERASE"/>
    <property type="match status" value="1"/>
</dbReference>
<feature type="binding site" evidence="11">
    <location>
        <position position="298"/>
    </location>
    <ligand>
        <name>Mg(2+)</name>
        <dbReference type="ChEBI" id="CHEBI:18420"/>
    </ligand>
</feature>
<evidence type="ECO:0000256" key="6">
    <source>
        <dbReference type="ARBA" id="ARBA00022827"/>
    </source>
</evidence>
<dbReference type="PANTHER" id="PTHR30040">
    <property type="entry name" value="THIAMINE BIOSYNTHESIS LIPOPROTEIN APBE"/>
    <property type="match status" value="1"/>
</dbReference>
<dbReference type="AlphaFoldDB" id="A0A9D1KVI6"/>
<keyword evidence="5 10" id="KW-0479">Metal-binding</keyword>
<evidence type="ECO:0000256" key="11">
    <source>
        <dbReference type="PIRSR" id="PIRSR006268-2"/>
    </source>
</evidence>
<evidence type="ECO:0000313" key="12">
    <source>
        <dbReference type="EMBL" id="HIT99125.1"/>
    </source>
</evidence>
<reference evidence="12" key="2">
    <citation type="journal article" date="2021" name="PeerJ">
        <title>Extensive microbial diversity within the chicken gut microbiome revealed by metagenomics and culture.</title>
        <authorList>
            <person name="Gilroy R."/>
            <person name="Ravi A."/>
            <person name="Getino M."/>
            <person name="Pursley I."/>
            <person name="Horton D.L."/>
            <person name="Alikhan N.F."/>
            <person name="Baker D."/>
            <person name="Gharbi K."/>
            <person name="Hall N."/>
            <person name="Watson M."/>
            <person name="Adriaenssens E.M."/>
            <person name="Foster-Nyarko E."/>
            <person name="Jarju S."/>
            <person name="Secka A."/>
            <person name="Antonio M."/>
            <person name="Oren A."/>
            <person name="Chaudhuri R.R."/>
            <person name="La Ragione R."/>
            <person name="Hildebrand F."/>
            <person name="Pallen M.J."/>
        </authorList>
    </citation>
    <scope>NUCLEOTIDE SEQUENCE</scope>
    <source>
        <strain evidence="12">CHK176-22527</strain>
    </source>
</reference>
<dbReference type="PIRSF" id="PIRSF006268">
    <property type="entry name" value="ApbE"/>
    <property type="match status" value="1"/>
</dbReference>
<sequence>MKINKWKKYRVSSVKVLLLSAVLLFAIITQTGCGNKEPVSRTDFCLNTTCTITIYDMDEEEAGEILQGAFDNIRDYENMMSRTVEGSDIYKINHAKGQPVEVSDETAEVIALGIYMGEVSDGMFDITIGEVTELWNFSGESPSVPADADIKEALSSVDYRSVSLDGNTVVMNDPDAHIDLGGIAKGYIADRTGDFLEEKGVESGIVNLGGNVVTIGSKDDGTPWNIGIERPYSDRTEMAGSVGAEDETIVTSGIYERKFEEDGTVYHHIIDPQTGYPKDTDLESVTIKADKGNSAMCDGFSTICLMYGREKALEFIERMQEEHSDIGLEAAFIDKNDDMVQTEGMNLKIAEDQTK</sequence>
<comment type="catalytic activity">
    <reaction evidence="9 10">
        <text>L-threonyl-[protein] + FAD = FMN-L-threonyl-[protein] + AMP + H(+)</text>
        <dbReference type="Rhea" id="RHEA:36847"/>
        <dbReference type="Rhea" id="RHEA-COMP:11060"/>
        <dbReference type="Rhea" id="RHEA-COMP:11061"/>
        <dbReference type="ChEBI" id="CHEBI:15378"/>
        <dbReference type="ChEBI" id="CHEBI:30013"/>
        <dbReference type="ChEBI" id="CHEBI:57692"/>
        <dbReference type="ChEBI" id="CHEBI:74257"/>
        <dbReference type="ChEBI" id="CHEBI:456215"/>
        <dbReference type="EC" id="2.7.1.180"/>
    </reaction>
</comment>
<comment type="cofactor">
    <cofactor evidence="11">
        <name>Mg(2+)</name>
        <dbReference type="ChEBI" id="CHEBI:18420"/>
    </cofactor>
    <cofactor evidence="11">
        <name>Mn(2+)</name>
        <dbReference type="ChEBI" id="CHEBI:29035"/>
    </cofactor>
    <text evidence="11">Magnesium. Can also use manganese.</text>
</comment>
<keyword evidence="4 10" id="KW-0808">Transferase</keyword>
<keyword evidence="7 10" id="KW-0460">Magnesium</keyword>